<dbReference type="EMBL" id="JBGMDY010000004">
    <property type="protein sequence ID" value="KAL2336974.1"/>
    <property type="molecule type" value="Genomic_DNA"/>
</dbReference>
<dbReference type="AlphaFoldDB" id="A0ABD1MME0"/>
<sequence length="472" mass="52264">MYRSSSFWPSCVSHWKIDIPQTIRQAWHENVHNLRYENEWCVSDAILQRLPQLTNALFFLHKSQRSLIITLFGCQLEMENSPKLIKLYRNRCTEWTGSRDYDFPSGPLTPVATTHTSPLTDSATATVTLPVASPLTSPPSDVSRRFHYPSCPFTPIATANLSVTPIATATATASGPFTSPLTVSIVWQGFLFGSFTGVSLGQTIYTDSDGDPRLSSFGLMKNSRDGKSYSTNLAYTPLEFLRTGRIIPESVIYSYGTVLLDLLSGKHIPPRHGMKVVNRNDLVLQALDLIRGKNVLLLMDSSLEGKYANDDDLFPSLSIIRIADDGTISKNTNMAASSMHSESSSSESGQLVSSEIDLADGHISGLLKLDEPNIGADLMNGGYASSNIRATFSHCIQQVRSYDYHHYLCLLELPSSMRKAAFALRALNVETTRAMDVASDPKIGLMRLVWWQEAIDKLFANKLIEHLVICDC</sequence>
<dbReference type="SUPFAM" id="SSF56112">
    <property type="entry name" value="Protein kinase-like (PK-like)"/>
    <property type="match status" value="1"/>
</dbReference>
<evidence type="ECO:0000256" key="1">
    <source>
        <dbReference type="ARBA" id="ARBA00008684"/>
    </source>
</evidence>
<accession>A0ABD1MME0</accession>
<proteinExistence type="inferred from homology"/>
<dbReference type="InterPro" id="IPR045845">
    <property type="entry name" value="BSK"/>
</dbReference>
<name>A0ABD1MME0_9FABA</name>
<evidence type="ECO:0000313" key="3">
    <source>
        <dbReference type="Proteomes" id="UP001603857"/>
    </source>
</evidence>
<evidence type="ECO:0000313" key="2">
    <source>
        <dbReference type="EMBL" id="KAL2336974.1"/>
    </source>
</evidence>
<reference evidence="2 3" key="1">
    <citation type="submission" date="2024-08" db="EMBL/GenBank/DDBJ databases">
        <title>Insights into the chromosomal genome structure of Flemingia macrophylla.</title>
        <authorList>
            <person name="Ding Y."/>
            <person name="Zhao Y."/>
            <person name="Bi W."/>
            <person name="Wu M."/>
            <person name="Zhao G."/>
            <person name="Gong Y."/>
            <person name="Li W."/>
            <person name="Zhang P."/>
        </authorList>
    </citation>
    <scope>NUCLEOTIDE SEQUENCE [LARGE SCALE GENOMIC DNA]</scope>
    <source>
        <strain evidence="2">DYQJB</strain>
        <tissue evidence="2">Leaf</tissue>
    </source>
</reference>
<dbReference type="GO" id="GO:0016301">
    <property type="term" value="F:kinase activity"/>
    <property type="evidence" value="ECO:0007669"/>
    <property type="project" value="UniProtKB-KW"/>
</dbReference>
<keyword evidence="3" id="KW-1185">Reference proteome</keyword>
<dbReference type="Pfam" id="PF00494">
    <property type="entry name" value="SQS_PSY"/>
    <property type="match status" value="1"/>
</dbReference>
<dbReference type="InterPro" id="IPR011009">
    <property type="entry name" value="Kinase-like_dom_sf"/>
</dbReference>
<dbReference type="SUPFAM" id="SSF48576">
    <property type="entry name" value="Terpenoid synthases"/>
    <property type="match status" value="1"/>
</dbReference>
<dbReference type="GO" id="GO:0012505">
    <property type="term" value="C:endomembrane system"/>
    <property type="evidence" value="ECO:0007669"/>
    <property type="project" value="UniProtKB-SubCell"/>
</dbReference>
<comment type="caution">
    <text evidence="2">The sequence shown here is derived from an EMBL/GenBank/DDBJ whole genome shotgun (WGS) entry which is preliminary data.</text>
</comment>
<dbReference type="Proteomes" id="UP001603857">
    <property type="component" value="Unassembled WGS sequence"/>
</dbReference>
<dbReference type="Gene3D" id="1.10.510.10">
    <property type="entry name" value="Transferase(Phosphotransferase) domain 1"/>
    <property type="match status" value="1"/>
</dbReference>
<gene>
    <name evidence="2" type="ORF">Fmac_011420</name>
</gene>
<dbReference type="Gene3D" id="1.10.600.10">
    <property type="entry name" value="Farnesyl Diphosphate Synthase"/>
    <property type="match status" value="1"/>
</dbReference>
<dbReference type="PANTHER" id="PTHR45863:SF15">
    <property type="entry name" value="SERINE_THREONINE-PROTEIN KINASE BSK2"/>
    <property type="match status" value="1"/>
</dbReference>
<protein>
    <submittedName>
        <fullName evidence="2">Uncharacterized protein</fullName>
    </submittedName>
</protein>
<dbReference type="InterPro" id="IPR002060">
    <property type="entry name" value="Squ/phyt_synthse"/>
</dbReference>
<dbReference type="PANTHER" id="PTHR45863">
    <property type="entry name" value="SERINE/THREONINE-PROTEIN KINASE BSK5"/>
    <property type="match status" value="1"/>
</dbReference>
<dbReference type="GO" id="GO:0005524">
    <property type="term" value="F:ATP binding"/>
    <property type="evidence" value="ECO:0007669"/>
    <property type="project" value="UniProtKB-KW"/>
</dbReference>
<comment type="similarity">
    <text evidence="1">Belongs to the protein kinase superfamily. Ser/Thr protein kinase family.</text>
</comment>
<dbReference type="InterPro" id="IPR008949">
    <property type="entry name" value="Isoprenoid_synthase_dom_sf"/>
</dbReference>
<organism evidence="2 3">
    <name type="scientific">Flemingia macrophylla</name>
    <dbReference type="NCBI Taxonomy" id="520843"/>
    <lineage>
        <taxon>Eukaryota</taxon>
        <taxon>Viridiplantae</taxon>
        <taxon>Streptophyta</taxon>
        <taxon>Embryophyta</taxon>
        <taxon>Tracheophyta</taxon>
        <taxon>Spermatophyta</taxon>
        <taxon>Magnoliopsida</taxon>
        <taxon>eudicotyledons</taxon>
        <taxon>Gunneridae</taxon>
        <taxon>Pentapetalae</taxon>
        <taxon>rosids</taxon>
        <taxon>fabids</taxon>
        <taxon>Fabales</taxon>
        <taxon>Fabaceae</taxon>
        <taxon>Papilionoideae</taxon>
        <taxon>50 kb inversion clade</taxon>
        <taxon>NPAAA clade</taxon>
        <taxon>indigoferoid/millettioid clade</taxon>
        <taxon>Phaseoleae</taxon>
        <taxon>Flemingia</taxon>
    </lineage>
</organism>